<evidence type="ECO:0000259" key="1">
    <source>
        <dbReference type="Pfam" id="PF01408"/>
    </source>
</evidence>
<dbReference type="GeneID" id="9615815"/>
<feature type="domain" description="Gfo/Idh/MocA-like oxidoreductase N-terminal" evidence="1">
    <location>
        <begin position="58"/>
        <end position="113"/>
    </location>
</feature>
<protein>
    <recommendedName>
        <fullName evidence="1">Gfo/Idh/MocA-like oxidoreductase N-terminal domain-containing protein</fullName>
    </recommendedName>
</protein>
<dbReference type="InterPro" id="IPR036291">
    <property type="entry name" value="NAD(P)-bd_dom_sf"/>
</dbReference>
<dbReference type="KEGG" id="vcn:VOLCADRAFT_121017"/>
<dbReference type="SUPFAM" id="SSF51735">
    <property type="entry name" value="NAD(P)-binding Rossmann-fold domains"/>
    <property type="match status" value="1"/>
</dbReference>
<dbReference type="STRING" id="3068.D8TZH1"/>
<keyword evidence="3" id="KW-1185">Reference proteome</keyword>
<reference evidence="2 3" key="1">
    <citation type="journal article" date="2010" name="Science">
        <title>Genomic analysis of organismal complexity in the multicellular green alga Volvox carteri.</title>
        <authorList>
            <person name="Prochnik S.E."/>
            <person name="Umen J."/>
            <person name="Nedelcu A.M."/>
            <person name="Hallmann A."/>
            <person name="Miller S.M."/>
            <person name="Nishii I."/>
            <person name="Ferris P."/>
            <person name="Kuo A."/>
            <person name="Mitros T."/>
            <person name="Fritz-Laylin L.K."/>
            <person name="Hellsten U."/>
            <person name="Chapman J."/>
            <person name="Simakov O."/>
            <person name="Rensing S.A."/>
            <person name="Terry A."/>
            <person name="Pangilinan J."/>
            <person name="Kapitonov V."/>
            <person name="Jurka J."/>
            <person name="Salamov A."/>
            <person name="Shapiro H."/>
            <person name="Schmutz J."/>
            <person name="Grimwood J."/>
            <person name="Lindquist E."/>
            <person name="Lucas S."/>
            <person name="Grigoriev I.V."/>
            <person name="Schmitt R."/>
            <person name="Kirk D."/>
            <person name="Rokhsar D.S."/>
        </authorList>
    </citation>
    <scope>NUCLEOTIDE SEQUENCE [LARGE SCALE GENOMIC DNA]</scope>
    <source>
        <strain evidence="3">f. Nagariensis / Eve</strain>
    </source>
</reference>
<dbReference type="Gene3D" id="3.40.50.720">
    <property type="entry name" value="NAD(P)-binding Rossmann-like Domain"/>
    <property type="match status" value="1"/>
</dbReference>
<dbReference type="EMBL" id="GL378346">
    <property type="protein sequence ID" value="EFJ47273.1"/>
    <property type="molecule type" value="Genomic_DNA"/>
</dbReference>
<dbReference type="OrthoDB" id="2127032at2759"/>
<dbReference type="AlphaFoldDB" id="D8TZH1"/>
<dbReference type="RefSeq" id="XP_002951822.1">
    <property type="nucleotide sequence ID" value="XM_002951776.1"/>
</dbReference>
<accession>D8TZH1</accession>
<dbReference type="Proteomes" id="UP000001058">
    <property type="component" value="Unassembled WGS sequence"/>
</dbReference>
<dbReference type="Pfam" id="PF01408">
    <property type="entry name" value="GFO_IDH_MocA"/>
    <property type="match status" value="1"/>
</dbReference>
<evidence type="ECO:0000313" key="2">
    <source>
        <dbReference type="EMBL" id="EFJ47273.1"/>
    </source>
</evidence>
<organism evidence="3">
    <name type="scientific">Volvox carteri f. nagariensis</name>
    <dbReference type="NCBI Taxonomy" id="3068"/>
    <lineage>
        <taxon>Eukaryota</taxon>
        <taxon>Viridiplantae</taxon>
        <taxon>Chlorophyta</taxon>
        <taxon>core chlorophytes</taxon>
        <taxon>Chlorophyceae</taxon>
        <taxon>CS clade</taxon>
        <taxon>Chlamydomonadales</taxon>
        <taxon>Volvocaceae</taxon>
        <taxon>Volvox</taxon>
    </lineage>
</organism>
<sequence length="132" mass="14535">MCAWEGCNRGTTRRVAVFDRRFQLRTHAHGSASDKPAGVVALTCFELRRQGLALNSTSSGDAVIIYTLDHMHAQIAITAAERRLHVLMAKPGVQTLDEYRRVLEAVAAGGVLVVTVMWTFQSQSTQPTVLRI</sequence>
<gene>
    <name evidence="2" type="ORF">VOLCADRAFT_121017</name>
</gene>
<name>D8TZH1_VOLCA</name>
<proteinExistence type="predicted"/>
<dbReference type="GO" id="GO:0000166">
    <property type="term" value="F:nucleotide binding"/>
    <property type="evidence" value="ECO:0007669"/>
    <property type="project" value="InterPro"/>
</dbReference>
<dbReference type="InParanoid" id="D8TZH1"/>
<evidence type="ECO:0000313" key="3">
    <source>
        <dbReference type="Proteomes" id="UP000001058"/>
    </source>
</evidence>
<dbReference type="InterPro" id="IPR000683">
    <property type="entry name" value="Gfo/Idh/MocA-like_OxRdtase_N"/>
</dbReference>